<reference evidence="7 9" key="1">
    <citation type="submission" date="2020-01" db="EMBL/GenBank/DDBJ databases">
        <authorList>
            <consortium name="DOE Joint Genome Institute"/>
            <person name="Haridas S."/>
            <person name="Albert R."/>
            <person name="Binder M."/>
            <person name="Bloem J."/>
            <person name="Labutti K."/>
            <person name="Salamov A."/>
            <person name="Andreopoulos B."/>
            <person name="Baker S.E."/>
            <person name="Barry K."/>
            <person name="Bills G."/>
            <person name="Bluhm B.H."/>
            <person name="Cannon C."/>
            <person name="Castanera R."/>
            <person name="Culley D.E."/>
            <person name="Daum C."/>
            <person name="Ezra D."/>
            <person name="Gonzalez J.B."/>
            <person name="Henrissat B."/>
            <person name="Kuo A."/>
            <person name="Liang C."/>
            <person name="Lipzen A."/>
            <person name="Lutzoni F."/>
            <person name="Magnuson J."/>
            <person name="Mondo S."/>
            <person name="Nolan M."/>
            <person name="Ohm R."/>
            <person name="Pangilinan J."/>
            <person name="Park H.-J."/>
            <person name="Ramirez L."/>
            <person name="Alfaro M."/>
            <person name="Sun H."/>
            <person name="Tritt A."/>
            <person name="Yoshinaga Y."/>
            <person name="Zwiers L.-H."/>
            <person name="Turgeon B.G."/>
            <person name="Goodwin S.B."/>
            <person name="Spatafora J.W."/>
            <person name="Crous P.W."/>
            <person name="Grigoriev I.V."/>
        </authorList>
    </citation>
    <scope>NUCLEOTIDE SEQUENCE</scope>
    <source>
        <strain evidence="7 9">CBS 781.70</strain>
    </source>
</reference>
<name>A0A6G1GBW1_9PEZI</name>
<feature type="binding site" evidence="3">
    <location>
        <begin position="494"/>
        <end position="495"/>
    </location>
    <ligand>
        <name>FAD</name>
        <dbReference type="ChEBI" id="CHEBI:57692"/>
    </ligand>
</feature>
<feature type="active site" description="Proton donor" evidence="2">
    <location>
        <position position="495"/>
    </location>
</feature>
<dbReference type="PANTHER" id="PTHR11552:SF134">
    <property type="entry name" value="GLUCOSE-METHANOL-CHOLINE OXIDOREDUCTASE N-TERMINAL DOMAIN-CONTAINING PROTEIN"/>
    <property type="match status" value="1"/>
</dbReference>
<evidence type="ECO:0000256" key="1">
    <source>
        <dbReference type="ARBA" id="ARBA00010790"/>
    </source>
</evidence>
<dbReference type="InterPro" id="IPR000172">
    <property type="entry name" value="GMC_OxRdtase_N"/>
</dbReference>
<protein>
    <submittedName>
        <fullName evidence="7 9">Alcohol oxidase</fullName>
    </submittedName>
</protein>
<keyword evidence="3 4" id="KW-0274">FAD</keyword>
<comment type="similarity">
    <text evidence="1 4">Belongs to the GMC oxidoreductase family.</text>
</comment>
<proteinExistence type="inferred from homology"/>
<dbReference type="Proteomes" id="UP000504638">
    <property type="component" value="Unplaced"/>
</dbReference>
<dbReference type="Gene3D" id="3.30.560.10">
    <property type="entry name" value="Glucose Oxidase, domain 3"/>
    <property type="match status" value="1"/>
</dbReference>
<dbReference type="GO" id="GO:0016614">
    <property type="term" value="F:oxidoreductase activity, acting on CH-OH group of donors"/>
    <property type="evidence" value="ECO:0007669"/>
    <property type="project" value="InterPro"/>
</dbReference>
<dbReference type="GeneID" id="54421128"/>
<evidence type="ECO:0000313" key="7">
    <source>
        <dbReference type="EMBL" id="KAF1815472.1"/>
    </source>
</evidence>
<dbReference type="Pfam" id="PF05199">
    <property type="entry name" value="GMC_oxred_C"/>
    <property type="match status" value="1"/>
</dbReference>
<evidence type="ECO:0000259" key="6">
    <source>
        <dbReference type="PROSITE" id="PS00624"/>
    </source>
</evidence>
<keyword evidence="8" id="KW-1185">Reference proteome</keyword>
<dbReference type="SUPFAM" id="SSF54373">
    <property type="entry name" value="FAD-linked reductases, C-terminal domain"/>
    <property type="match status" value="1"/>
</dbReference>
<dbReference type="InterPro" id="IPR007867">
    <property type="entry name" value="GMC_OxRtase_C"/>
</dbReference>
<feature type="active site" description="Proton acceptor" evidence="2">
    <location>
        <position position="539"/>
    </location>
</feature>
<dbReference type="InterPro" id="IPR036188">
    <property type="entry name" value="FAD/NAD-bd_sf"/>
</dbReference>
<evidence type="ECO:0000313" key="8">
    <source>
        <dbReference type="Proteomes" id="UP000504638"/>
    </source>
</evidence>
<dbReference type="PROSITE" id="PS00623">
    <property type="entry name" value="GMC_OXRED_1"/>
    <property type="match status" value="1"/>
</dbReference>
<dbReference type="PIRSF" id="PIRSF000137">
    <property type="entry name" value="Alcohol_oxidase"/>
    <property type="match status" value="1"/>
</dbReference>
<feature type="domain" description="Glucose-methanol-choline oxidoreductase N-terminal" evidence="6">
    <location>
        <begin position="265"/>
        <end position="279"/>
    </location>
</feature>
<dbReference type="InterPro" id="IPR012132">
    <property type="entry name" value="GMC_OxRdtase"/>
</dbReference>
<dbReference type="RefSeq" id="XP_033537103.1">
    <property type="nucleotide sequence ID" value="XM_033680558.1"/>
</dbReference>
<reference evidence="9" key="3">
    <citation type="submission" date="2025-04" db="UniProtKB">
        <authorList>
            <consortium name="RefSeq"/>
        </authorList>
    </citation>
    <scope>IDENTIFICATION</scope>
    <source>
        <strain evidence="9">CBS 781.70</strain>
    </source>
</reference>
<keyword evidence="4" id="KW-0285">Flavoprotein</keyword>
<accession>A0A6G1GBW1</accession>
<dbReference type="SUPFAM" id="SSF51905">
    <property type="entry name" value="FAD/NAD(P)-binding domain"/>
    <property type="match status" value="1"/>
</dbReference>
<dbReference type="PROSITE" id="PS00624">
    <property type="entry name" value="GMC_OXRED_2"/>
    <property type="match status" value="1"/>
</dbReference>
<dbReference type="GO" id="GO:0050660">
    <property type="term" value="F:flavin adenine dinucleotide binding"/>
    <property type="evidence" value="ECO:0007669"/>
    <property type="project" value="InterPro"/>
</dbReference>
<dbReference type="PANTHER" id="PTHR11552">
    <property type="entry name" value="GLUCOSE-METHANOL-CHOLINE GMC OXIDOREDUCTASE"/>
    <property type="match status" value="1"/>
</dbReference>
<evidence type="ECO:0000259" key="5">
    <source>
        <dbReference type="PROSITE" id="PS00623"/>
    </source>
</evidence>
<evidence type="ECO:0000256" key="3">
    <source>
        <dbReference type="PIRSR" id="PIRSR000137-2"/>
    </source>
</evidence>
<comment type="cofactor">
    <cofactor evidence="3">
        <name>FAD</name>
        <dbReference type="ChEBI" id="CHEBI:57692"/>
    </cofactor>
</comment>
<dbReference type="Pfam" id="PF00732">
    <property type="entry name" value="GMC_oxred_N"/>
    <property type="match status" value="1"/>
</dbReference>
<evidence type="ECO:0000313" key="9">
    <source>
        <dbReference type="RefSeq" id="XP_033537103.1"/>
    </source>
</evidence>
<feature type="domain" description="Glucose-methanol-choline oxidoreductase N-terminal" evidence="5">
    <location>
        <begin position="84"/>
        <end position="107"/>
    </location>
</feature>
<reference evidence="9" key="2">
    <citation type="submission" date="2020-04" db="EMBL/GenBank/DDBJ databases">
        <authorList>
            <consortium name="NCBI Genome Project"/>
        </authorList>
    </citation>
    <scope>NUCLEOTIDE SEQUENCE</scope>
    <source>
        <strain evidence="9">CBS 781.70</strain>
    </source>
</reference>
<dbReference type="EMBL" id="ML975151">
    <property type="protein sequence ID" value="KAF1815472.1"/>
    <property type="molecule type" value="Genomic_DNA"/>
</dbReference>
<sequence length="563" mass="61539">MAAQYDFIVVGSGPGGSVVASRLAKSKQRPTVLLLEAGGDYNEPENRLLADRYATWVTHPQMGWGYKTTPQEALDNRQIDYSRGKGLGGSTLINFCCYTRGPKEDYDEWARKVDDPFFNWSESQRRIKKFENYAKNTASAVEKYVDFDGYSHGNNGSMDTMFASEAEKNYVGIVDAMIESGVQGLKGNLDLNSGDPLGVGFIPSTAKQSYRTTAASSFLKDTPPNLTIKTNSQVSKIVLEGKKVTGVVVNGETFSATKEVILSAGALDTPKILMLSGIGPAPHLKEHDIPVLLDIPDVGQNLQDHYGTSVVWEMKPGWDDRPALEDPSQMARAKEEFLRNGTGPLTTFNNSCIMAWIHDPATVATPEAKFLPAEVQKYISQPAVPTMEVIAAVPAFPPEGGKSYLSLTPVGMTAQSTGSVTLASRNAADAPLCDPQLLTNPYDKQNAIRGIRYALEIVKNSSLQKDMVKPYLVPADESDEAIWEFIKGNVSSTWHMSCTVRMGKGEDERACVDTKFRLKGIERLRVIDLSVLPFVPNAHTVSWAYLVGETGAERLISEYGLDG</sequence>
<organism evidence="7">
    <name type="scientific">Eremomyces bilateralis CBS 781.70</name>
    <dbReference type="NCBI Taxonomy" id="1392243"/>
    <lineage>
        <taxon>Eukaryota</taxon>
        <taxon>Fungi</taxon>
        <taxon>Dikarya</taxon>
        <taxon>Ascomycota</taxon>
        <taxon>Pezizomycotina</taxon>
        <taxon>Dothideomycetes</taxon>
        <taxon>Dothideomycetes incertae sedis</taxon>
        <taxon>Eremomycetales</taxon>
        <taxon>Eremomycetaceae</taxon>
        <taxon>Eremomyces</taxon>
    </lineage>
</organism>
<dbReference type="OrthoDB" id="269227at2759"/>
<gene>
    <name evidence="7 9" type="ORF">P152DRAFT_464325</name>
</gene>
<feature type="binding site" evidence="3">
    <location>
        <position position="234"/>
    </location>
    <ligand>
        <name>FAD</name>
        <dbReference type="ChEBI" id="CHEBI:57692"/>
    </ligand>
</feature>
<evidence type="ECO:0000256" key="2">
    <source>
        <dbReference type="PIRSR" id="PIRSR000137-1"/>
    </source>
</evidence>
<dbReference type="Gene3D" id="3.50.50.60">
    <property type="entry name" value="FAD/NAD(P)-binding domain"/>
    <property type="match status" value="1"/>
</dbReference>
<dbReference type="AlphaFoldDB" id="A0A6G1GBW1"/>
<evidence type="ECO:0000256" key="4">
    <source>
        <dbReference type="RuleBase" id="RU003968"/>
    </source>
</evidence>